<comment type="caution">
    <text evidence="1">The sequence shown here is derived from an EMBL/GenBank/DDBJ whole genome shotgun (WGS) entry which is preliminary data.</text>
</comment>
<organism evidence="1 2">
    <name type="scientific">Acidiphilium iwatense</name>
    <dbReference type="NCBI Taxonomy" id="768198"/>
    <lineage>
        <taxon>Bacteria</taxon>
        <taxon>Pseudomonadati</taxon>
        <taxon>Pseudomonadota</taxon>
        <taxon>Alphaproteobacteria</taxon>
        <taxon>Acetobacterales</taxon>
        <taxon>Acidocellaceae</taxon>
        <taxon>Acidiphilium</taxon>
    </lineage>
</organism>
<sequence>MPNTAHPILTVLPEDATGVDLSATVFVALELSLTRWVVAASTPGEQKISQRSIAACDGPALLALLDHLCARAERRLGRAVRIDAEAMLRTLMAWHRGERQVCAMVRPPSRETEDARRLSREREALLAERIRHANRIKGLLATQGIFDFEPTWKDRRTRLNTLRTPENSALPPRLKSEIVRQLGRLELVMQ</sequence>
<dbReference type="Proteomes" id="UP001521209">
    <property type="component" value="Unassembled WGS sequence"/>
</dbReference>
<dbReference type="EMBL" id="JAKGBZ010000071">
    <property type="protein sequence ID" value="MCF3948697.1"/>
    <property type="molecule type" value="Genomic_DNA"/>
</dbReference>
<keyword evidence="2" id="KW-1185">Reference proteome</keyword>
<reference evidence="1 2" key="1">
    <citation type="submission" date="2022-01" db="EMBL/GenBank/DDBJ databases">
        <authorList>
            <person name="Won M."/>
            <person name="Kim S.-J."/>
            <person name="Kwon S.-W."/>
        </authorList>
    </citation>
    <scope>NUCLEOTIDE SEQUENCE [LARGE SCALE GENOMIC DNA]</scope>
    <source>
        <strain evidence="1 2">KCTC 23505</strain>
    </source>
</reference>
<gene>
    <name evidence="1" type="ORF">L2A60_18740</name>
</gene>
<name>A0ABS9E121_9PROT</name>
<proteinExistence type="predicted"/>
<evidence type="ECO:0000313" key="2">
    <source>
        <dbReference type="Proteomes" id="UP001521209"/>
    </source>
</evidence>
<protein>
    <recommendedName>
        <fullName evidence="3">Transposase</fullName>
    </recommendedName>
</protein>
<evidence type="ECO:0000313" key="1">
    <source>
        <dbReference type="EMBL" id="MCF3948697.1"/>
    </source>
</evidence>
<accession>A0ABS9E121</accession>
<dbReference type="RefSeq" id="WP_235706009.1">
    <property type="nucleotide sequence ID" value="NZ_JAKGBZ010000071.1"/>
</dbReference>
<evidence type="ECO:0008006" key="3">
    <source>
        <dbReference type="Google" id="ProtNLM"/>
    </source>
</evidence>